<feature type="transmembrane region" description="Helical" evidence="13">
    <location>
        <begin position="12"/>
        <end position="31"/>
    </location>
</feature>
<evidence type="ECO:0000256" key="2">
    <source>
        <dbReference type="ARBA" id="ARBA00022475"/>
    </source>
</evidence>
<reference evidence="15 16" key="1">
    <citation type="submission" date="2018-08" db="EMBL/GenBank/DDBJ databases">
        <title>Lysobacter weifangensis sp. nov., a new member of the family 'Xanthomonadaceae', isolated from soil in a farmland.</title>
        <authorList>
            <person name="Zhao H."/>
        </authorList>
    </citation>
    <scope>NUCLEOTIDE SEQUENCE [LARGE SCALE GENOMIC DNA]</scope>
    <source>
        <strain evidence="15 16">WF-2</strain>
    </source>
</reference>
<dbReference type="RefSeq" id="WP_117202954.1">
    <property type="nucleotide sequence ID" value="NZ_JBHTBK010000020.1"/>
</dbReference>
<dbReference type="GO" id="GO:0003755">
    <property type="term" value="F:peptidyl-prolyl cis-trans isomerase activity"/>
    <property type="evidence" value="ECO:0007669"/>
    <property type="project" value="UniProtKB-KW"/>
</dbReference>
<keyword evidence="5 13" id="KW-1133">Transmembrane helix</keyword>
<keyword evidence="16" id="KW-1185">Reference proteome</keyword>
<dbReference type="AlphaFoldDB" id="A0A372DKB8"/>
<gene>
    <name evidence="15" type="ORF">D0Y53_09340</name>
</gene>
<dbReference type="SUPFAM" id="SSF54534">
    <property type="entry name" value="FKBP-like"/>
    <property type="match status" value="1"/>
</dbReference>
<dbReference type="SUPFAM" id="SSF109998">
    <property type="entry name" value="Triger factor/SurA peptide-binding domain-like"/>
    <property type="match status" value="1"/>
</dbReference>
<evidence type="ECO:0000256" key="5">
    <source>
        <dbReference type="ARBA" id="ARBA00022989"/>
    </source>
</evidence>
<evidence type="ECO:0000256" key="1">
    <source>
        <dbReference type="ARBA" id="ARBA00004382"/>
    </source>
</evidence>
<evidence type="ECO:0000256" key="12">
    <source>
        <dbReference type="SAM" id="MobiDB-lite"/>
    </source>
</evidence>
<feature type="region of interest" description="Disordered" evidence="12">
    <location>
        <begin position="82"/>
        <end position="102"/>
    </location>
</feature>
<dbReference type="PANTHER" id="PTHR47529">
    <property type="entry name" value="PEPTIDYL-PROLYL CIS-TRANS ISOMERASE D"/>
    <property type="match status" value="1"/>
</dbReference>
<keyword evidence="4 13" id="KW-0812">Transmembrane</keyword>
<organism evidence="15 16">
    <name type="scientific">Cognatiluteimonas weifangensis</name>
    <dbReference type="NCBI Taxonomy" id="2303539"/>
    <lineage>
        <taxon>Bacteria</taxon>
        <taxon>Pseudomonadati</taxon>
        <taxon>Pseudomonadota</taxon>
        <taxon>Gammaproteobacteria</taxon>
        <taxon>Lysobacterales</taxon>
        <taxon>Lysobacteraceae</taxon>
        <taxon>Cognatiluteimonas</taxon>
    </lineage>
</organism>
<sequence length="659" mass="71474">MLEKIRKLSSSKLAIALMTLFIIPFALFFGMESYMQQNVETYAARISQPPAWWPSAPSYWPVSMLWQHEEIDAEEFRNAFERERQSQRQAQGDAFDTDEFGKPENKRRVLEQMIDQRLLRMLAEDAGIVVGDAQVRATIQSIPAFQVDGKFNPQQYQLTLASQVPARSPRQFEQLVREDLQQSLIPSQIIETAFATPSEVDRLLRLLGERRDVAFAVMPAPAPDTGAVGAAEVQRWYDSHAAVYRAPETVTLEYVDIDGSRLPPPPAADEAALRQRYEQEQARYTQAEERLASHILVEVPAGADAAAQQAAQARAGKIAAQAKQPGADFAALARAESDDAGSKAAGGDLGWVGKDMMAKPFEEALFAMRPGEVVGPVKTEFGWHVIQLREVKAGSRVPFEQVREQLAAEQLDADRERQFNALTGKLVDQVYKNPMTLAPAARAANLPVQKLGPLARGRGAGIAANPAVQRAAFSEALIQDGTVSDPIELGPMHSVLIRVVAHTTERALPLAQVREQVVAAIRADRAARAAARQADAMLAAVRDGKPLAEVAAARQLATSDVPGLPRGTPVPDAAAAEAMFAVPAPAPGKVSPGKAVLEDGRIVVFAVSKVVPGDPAEATAAQRAALQQQLAQVAGNDDVRALVKALRSRVRIRVEESRL</sequence>
<evidence type="ECO:0000256" key="8">
    <source>
        <dbReference type="ARBA" id="ARBA00038408"/>
    </source>
</evidence>
<feature type="domain" description="PpiC" evidence="14">
    <location>
        <begin position="287"/>
        <end position="390"/>
    </location>
</feature>
<dbReference type="InterPro" id="IPR000297">
    <property type="entry name" value="PPIase_PpiC"/>
</dbReference>
<evidence type="ECO:0000256" key="13">
    <source>
        <dbReference type="SAM" id="Phobius"/>
    </source>
</evidence>
<dbReference type="Pfam" id="PF13624">
    <property type="entry name" value="SurA_N_3"/>
    <property type="match status" value="1"/>
</dbReference>
<keyword evidence="2" id="KW-1003">Cell membrane</keyword>
<accession>A0A372DKB8</accession>
<evidence type="ECO:0000256" key="11">
    <source>
        <dbReference type="PROSITE-ProRule" id="PRU00278"/>
    </source>
</evidence>
<comment type="subcellular location">
    <subcellularLocation>
        <location evidence="1">Cell inner membrane</location>
        <topology evidence="1">Single-pass type II membrane protein</topology>
        <orientation evidence="1">Periplasmic side</orientation>
    </subcellularLocation>
</comment>
<dbReference type="InterPro" id="IPR023058">
    <property type="entry name" value="PPIase_PpiC_CS"/>
</dbReference>
<evidence type="ECO:0000256" key="4">
    <source>
        <dbReference type="ARBA" id="ARBA00022692"/>
    </source>
</evidence>
<evidence type="ECO:0000313" key="15">
    <source>
        <dbReference type="EMBL" id="RFP59944.1"/>
    </source>
</evidence>
<evidence type="ECO:0000256" key="3">
    <source>
        <dbReference type="ARBA" id="ARBA00022519"/>
    </source>
</evidence>
<comment type="similarity">
    <text evidence="8">Belongs to the PpiD chaperone family.</text>
</comment>
<dbReference type="InterPro" id="IPR052029">
    <property type="entry name" value="PpiD_chaperone"/>
</dbReference>
<keyword evidence="7" id="KW-0143">Chaperone</keyword>
<evidence type="ECO:0000313" key="16">
    <source>
        <dbReference type="Proteomes" id="UP000262917"/>
    </source>
</evidence>
<dbReference type="PROSITE" id="PS01096">
    <property type="entry name" value="PPIC_PPIASE_1"/>
    <property type="match status" value="1"/>
</dbReference>
<protein>
    <recommendedName>
        <fullName evidence="9">Periplasmic chaperone PpiD</fullName>
    </recommendedName>
    <alternativeName>
        <fullName evidence="10">Periplasmic folding chaperone</fullName>
    </alternativeName>
</protein>
<keyword evidence="11" id="KW-0697">Rotamase</keyword>
<dbReference type="EMBL" id="QVPD01000009">
    <property type="protein sequence ID" value="RFP59944.1"/>
    <property type="molecule type" value="Genomic_DNA"/>
</dbReference>
<comment type="caution">
    <text evidence="15">The sequence shown here is derived from an EMBL/GenBank/DDBJ whole genome shotgun (WGS) entry which is preliminary data.</text>
</comment>
<dbReference type="Proteomes" id="UP000262917">
    <property type="component" value="Unassembled WGS sequence"/>
</dbReference>
<keyword evidence="3" id="KW-0997">Cell inner membrane</keyword>
<evidence type="ECO:0000256" key="9">
    <source>
        <dbReference type="ARBA" id="ARBA00040743"/>
    </source>
</evidence>
<dbReference type="PANTHER" id="PTHR47529:SF1">
    <property type="entry name" value="PERIPLASMIC CHAPERONE PPID"/>
    <property type="match status" value="1"/>
</dbReference>
<dbReference type="Pfam" id="PF00639">
    <property type="entry name" value="Rotamase"/>
    <property type="match status" value="1"/>
</dbReference>
<dbReference type="InterPro" id="IPR027304">
    <property type="entry name" value="Trigger_fact/SurA_dom_sf"/>
</dbReference>
<evidence type="ECO:0000256" key="10">
    <source>
        <dbReference type="ARBA" id="ARBA00042775"/>
    </source>
</evidence>
<name>A0A372DKB8_9GAMM</name>
<proteinExistence type="inferred from homology"/>
<keyword evidence="6 13" id="KW-0472">Membrane</keyword>
<keyword evidence="11 15" id="KW-0413">Isomerase</keyword>
<evidence type="ECO:0000259" key="14">
    <source>
        <dbReference type="PROSITE" id="PS50198"/>
    </source>
</evidence>
<dbReference type="OrthoDB" id="9812372at2"/>
<evidence type="ECO:0000256" key="6">
    <source>
        <dbReference type="ARBA" id="ARBA00023136"/>
    </source>
</evidence>
<dbReference type="Gene3D" id="1.10.4030.10">
    <property type="entry name" value="Porin chaperone SurA, peptide-binding domain"/>
    <property type="match status" value="1"/>
</dbReference>
<dbReference type="InterPro" id="IPR046357">
    <property type="entry name" value="PPIase_dom_sf"/>
</dbReference>
<evidence type="ECO:0000256" key="7">
    <source>
        <dbReference type="ARBA" id="ARBA00023186"/>
    </source>
</evidence>
<dbReference type="Gene3D" id="3.10.50.40">
    <property type="match status" value="1"/>
</dbReference>
<dbReference type="GO" id="GO:0005886">
    <property type="term" value="C:plasma membrane"/>
    <property type="evidence" value="ECO:0007669"/>
    <property type="project" value="UniProtKB-SubCell"/>
</dbReference>
<dbReference type="PROSITE" id="PS50198">
    <property type="entry name" value="PPIC_PPIASE_2"/>
    <property type="match status" value="1"/>
</dbReference>